<dbReference type="Gene3D" id="3.20.20.70">
    <property type="entry name" value="Aldolase class I"/>
    <property type="match status" value="1"/>
</dbReference>
<dbReference type="CDD" id="cd03174">
    <property type="entry name" value="DRE_TIM_metallolyase"/>
    <property type="match status" value="1"/>
</dbReference>
<dbReference type="PANTHER" id="PTHR10277">
    <property type="entry name" value="HOMOCITRATE SYNTHASE-RELATED"/>
    <property type="match status" value="1"/>
</dbReference>
<evidence type="ECO:0000256" key="1">
    <source>
        <dbReference type="ARBA" id="ARBA00004689"/>
    </source>
</evidence>
<dbReference type="EC" id="2.3.3.13" evidence="2"/>
<dbReference type="GO" id="GO:0009098">
    <property type="term" value="P:L-leucine biosynthetic process"/>
    <property type="evidence" value="ECO:0007669"/>
    <property type="project" value="TreeGrafter"/>
</dbReference>
<dbReference type="InterPro" id="IPR002034">
    <property type="entry name" value="AIPM/Hcit_synth_CS"/>
</dbReference>
<keyword evidence="5" id="KW-0464">Manganese</keyword>
<dbReference type="InterPro" id="IPR050073">
    <property type="entry name" value="2-IPM_HCS-like"/>
</dbReference>
<evidence type="ECO:0000256" key="3">
    <source>
        <dbReference type="ARBA" id="ARBA00022605"/>
    </source>
</evidence>
<dbReference type="GO" id="GO:0003852">
    <property type="term" value="F:2-isopropylmalate synthase activity"/>
    <property type="evidence" value="ECO:0007669"/>
    <property type="project" value="UniProtKB-EC"/>
</dbReference>
<name>A0A848LU07_9BACT</name>
<feature type="region of interest" description="Disordered" evidence="7">
    <location>
        <begin position="385"/>
        <end position="408"/>
    </location>
</feature>
<evidence type="ECO:0000313" key="10">
    <source>
        <dbReference type="Proteomes" id="UP000518300"/>
    </source>
</evidence>
<dbReference type="PANTHER" id="PTHR10277:SF9">
    <property type="entry name" value="2-ISOPROPYLMALATE SYNTHASE 1, CHLOROPLASTIC-RELATED"/>
    <property type="match status" value="1"/>
</dbReference>
<reference evidence="9 10" key="1">
    <citation type="submission" date="2020-04" db="EMBL/GenBank/DDBJ databases">
        <title>Draft genome of Pyxidicoccus fallax type strain.</title>
        <authorList>
            <person name="Whitworth D.E."/>
        </authorList>
    </citation>
    <scope>NUCLEOTIDE SEQUENCE [LARGE SCALE GENOMIC DNA]</scope>
    <source>
        <strain evidence="9 10">DSM 14698</strain>
    </source>
</reference>
<organism evidence="9 10">
    <name type="scientific">Pyxidicoccus fallax</name>
    <dbReference type="NCBI Taxonomy" id="394095"/>
    <lineage>
        <taxon>Bacteria</taxon>
        <taxon>Pseudomonadati</taxon>
        <taxon>Myxococcota</taxon>
        <taxon>Myxococcia</taxon>
        <taxon>Myxococcales</taxon>
        <taxon>Cystobacterineae</taxon>
        <taxon>Myxococcaceae</taxon>
        <taxon>Pyxidicoccus</taxon>
    </lineage>
</organism>
<keyword evidence="10" id="KW-1185">Reference proteome</keyword>
<protein>
    <recommendedName>
        <fullName evidence="2">2-isopropylmalate synthase</fullName>
        <ecNumber evidence="2">2.3.3.13</ecNumber>
    </recommendedName>
</protein>
<dbReference type="PROSITE" id="PS50991">
    <property type="entry name" value="PYR_CT"/>
    <property type="match status" value="1"/>
</dbReference>
<dbReference type="AlphaFoldDB" id="A0A848LU07"/>
<evidence type="ECO:0000313" key="9">
    <source>
        <dbReference type="EMBL" id="NMO21110.1"/>
    </source>
</evidence>
<dbReference type="InterPro" id="IPR000891">
    <property type="entry name" value="PYR_CT"/>
</dbReference>
<gene>
    <name evidence="9" type="ORF">HG543_40615</name>
</gene>
<sequence>MQVSDETLRDGVQSASVREPSTEARLEVLSLMDRLGVGAASLGMPCTGERGFQHSLALARHVREARLKLEPYCAGRTVVEDLAPIAEVAQRSGVPVVVHTFVGSSSIRQWTEGWDEPFLRRATRRAIQFARKQGLDVAFVTEDTSRSSPERLEPLFRTAVDAGATRLVLCDTVGHASPGGARALVGWTRRLLDGWGLPAVRLEWHGHNDRGLALACALAALEAGCHRAHGCGLGVGERAGNAPLDLLLVNLSLLGWAEVDLGALLPYVRGVSRALGVPIPRNYPLAGEDAFRTATGVHAAAILKARARGDTWLEDRVYSAVPAAALGLRQAIEVGPMSGRANVRAWLEANGVPVTESLCRAVLRAARASPGLLSDEELRALCSAQGAGGPGGRVGNRVRRDRNVGSVS</sequence>
<accession>A0A848LU07</accession>
<dbReference type="Pfam" id="PF00682">
    <property type="entry name" value="HMGL-like"/>
    <property type="match status" value="1"/>
</dbReference>
<keyword evidence="3" id="KW-0028">Amino-acid biosynthesis</keyword>
<keyword evidence="6" id="KW-0100">Branched-chain amino acid biosynthesis</keyword>
<dbReference type="PROSITE" id="PS00816">
    <property type="entry name" value="AIPM_HOMOCIT_SYNTH_2"/>
    <property type="match status" value="1"/>
</dbReference>
<evidence type="ECO:0000259" key="8">
    <source>
        <dbReference type="PROSITE" id="PS50991"/>
    </source>
</evidence>
<proteinExistence type="predicted"/>
<evidence type="ECO:0000256" key="5">
    <source>
        <dbReference type="ARBA" id="ARBA00023211"/>
    </source>
</evidence>
<feature type="domain" description="Pyruvate carboxyltransferase" evidence="8">
    <location>
        <begin position="1"/>
        <end position="269"/>
    </location>
</feature>
<dbReference type="InterPro" id="IPR013785">
    <property type="entry name" value="Aldolase_TIM"/>
</dbReference>
<dbReference type="SUPFAM" id="SSF51569">
    <property type="entry name" value="Aldolase"/>
    <property type="match status" value="1"/>
</dbReference>
<dbReference type="EMBL" id="JABBJJ010000296">
    <property type="protein sequence ID" value="NMO21110.1"/>
    <property type="molecule type" value="Genomic_DNA"/>
</dbReference>
<evidence type="ECO:0000256" key="4">
    <source>
        <dbReference type="ARBA" id="ARBA00022679"/>
    </source>
</evidence>
<evidence type="ECO:0000256" key="6">
    <source>
        <dbReference type="ARBA" id="ARBA00023304"/>
    </source>
</evidence>
<evidence type="ECO:0000256" key="2">
    <source>
        <dbReference type="ARBA" id="ARBA00012973"/>
    </source>
</evidence>
<comment type="pathway">
    <text evidence="1">Amino-acid biosynthesis; L-leucine biosynthesis; L-leucine from 3-methyl-2-oxobutanoate: step 1/4.</text>
</comment>
<comment type="caution">
    <text evidence="9">The sequence shown here is derived from an EMBL/GenBank/DDBJ whole genome shotgun (WGS) entry which is preliminary data.</text>
</comment>
<dbReference type="Proteomes" id="UP000518300">
    <property type="component" value="Unassembled WGS sequence"/>
</dbReference>
<keyword evidence="4" id="KW-0808">Transferase</keyword>
<evidence type="ECO:0000256" key="7">
    <source>
        <dbReference type="SAM" id="MobiDB-lite"/>
    </source>
</evidence>